<keyword evidence="5 10" id="KW-0133">Cell shape</keyword>
<dbReference type="Proteomes" id="UP000177722">
    <property type="component" value="Unassembled WGS sequence"/>
</dbReference>
<keyword evidence="7 10" id="KW-0472">Membrane</keyword>
<dbReference type="NCBIfam" id="TIGR01133">
    <property type="entry name" value="murG"/>
    <property type="match status" value="1"/>
</dbReference>
<dbReference type="CDD" id="cd03785">
    <property type="entry name" value="GT28_MurG"/>
    <property type="match status" value="1"/>
</dbReference>
<comment type="similarity">
    <text evidence="10">Belongs to the glycosyltransferase 28 family. MurG subfamily.</text>
</comment>
<dbReference type="GO" id="GO:0005886">
    <property type="term" value="C:plasma membrane"/>
    <property type="evidence" value="ECO:0007669"/>
    <property type="project" value="UniProtKB-SubCell"/>
</dbReference>
<gene>
    <name evidence="10" type="primary">murG</name>
    <name evidence="13" type="ORF">A3B16_00865</name>
</gene>
<evidence type="ECO:0000259" key="11">
    <source>
        <dbReference type="Pfam" id="PF03033"/>
    </source>
</evidence>
<dbReference type="PANTHER" id="PTHR21015">
    <property type="entry name" value="UDP-N-ACETYLGLUCOSAMINE--N-ACETYLMURAMYL-(PENTAPEPTIDE) PYROPHOSPHORYL-UNDECAPRENOL N-ACETYLGLUCOSAMINE TRANSFERASE 1"/>
    <property type="match status" value="1"/>
</dbReference>
<evidence type="ECO:0000256" key="5">
    <source>
        <dbReference type="ARBA" id="ARBA00022960"/>
    </source>
</evidence>
<evidence type="ECO:0000256" key="10">
    <source>
        <dbReference type="HAMAP-Rule" id="MF_00033"/>
    </source>
</evidence>
<keyword evidence="8 10" id="KW-0131">Cell cycle</keyword>
<feature type="binding site" evidence="10">
    <location>
        <position position="171"/>
    </location>
    <ligand>
        <name>UDP-N-acetyl-alpha-D-glucosamine</name>
        <dbReference type="ChEBI" id="CHEBI:57705"/>
    </ligand>
</feature>
<feature type="binding site" evidence="10">
    <location>
        <position position="211"/>
    </location>
    <ligand>
        <name>UDP-N-acetyl-alpha-D-glucosamine</name>
        <dbReference type="ChEBI" id="CHEBI:57705"/>
    </ligand>
</feature>
<evidence type="ECO:0000313" key="13">
    <source>
        <dbReference type="EMBL" id="OHB04694.1"/>
    </source>
</evidence>
<dbReference type="Gene3D" id="3.40.50.2000">
    <property type="entry name" value="Glycogen Phosphorylase B"/>
    <property type="match status" value="2"/>
</dbReference>
<dbReference type="Pfam" id="PF04101">
    <property type="entry name" value="Glyco_tran_28_C"/>
    <property type="match status" value="1"/>
</dbReference>
<dbReference type="HAMAP" id="MF_00033">
    <property type="entry name" value="MurG"/>
    <property type="match status" value="1"/>
</dbReference>
<comment type="caution">
    <text evidence="13">The sequence shown here is derived from an EMBL/GenBank/DDBJ whole genome shotgun (WGS) entry which is preliminary data.</text>
</comment>
<evidence type="ECO:0000259" key="12">
    <source>
        <dbReference type="Pfam" id="PF04101"/>
    </source>
</evidence>
<comment type="function">
    <text evidence="10">Cell wall formation. Catalyzes the transfer of a GlcNAc subunit on undecaprenyl-pyrophosphoryl-MurNAc-pentapeptide (lipid intermediate I) to form undecaprenyl-pyrophosphoryl-MurNAc-(pentapeptide)GlcNAc (lipid intermediate II).</text>
</comment>
<feature type="binding site" evidence="10">
    <location>
        <begin position="13"/>
        <end position="15"/>
    </location>
    <ligand>
        <name>UDP-N-acetyl-alpha-D-glucosamine</name>
        <dbReference type="ChEBI" id="CHEBI:57705"/>
    </ligand>
</feature>
<evidence type="ECO:0000256" key="2">
    <source>
        <dbReference type="ARBA" id="ARBA00022618"/>
    </source>
</evidence>
<dbReference type="InterPro" id="IPR004276">
    <property type="entry name" value="GlycoTrans_28_N"/>
</dbReference>
<organism evidence="13 14">
    <name type="scientific">Candidatus Zambryskibacteria bacterium RIFCSPLOWO2_01_FULL_45_43</name>
    <dbReference type="NCBI Taxonomy" id="1802762"/>
    <lineage>
        <taxon>Bacteria</taxon>
        <taxon>Candidatus Zambryskiibacteriota</taxon>
    </lineage>
</organism>
<keyword evidence="1 10" id="KW-1003">Cell membrane</keyword>
<dbReference type="UniPathway" id="UPA00219"/>
<dbReference type="GO" id="GO:0050511">
    <property type="term" value="F:undecaprenyldiphospho-muramoylpentapeptide beta-N-acetylglucosaminyltransferase activity"/>
    <property type="evidence" value="ECO:0007669"/>
    <property type="project" value="UniProtKB-UniRule"/>
</dbReference>
<comment type="pathway">
    <text evidence="10">Cell wall biogenesis; peptidoglycan biosynthesis.</text>
</comment>
<dbReference type="InterPro" id="IPR007235">
    <property type="entry name" value="Glyco_trans_28_C"/>
</dbReference>
<dbReference type="GO" id="GO:0071555">
    <property type="term" value="P:cell wall organization"/>
    <property type="evidence" value="ECO:0007669"/>
    <property type="project" value="UniProtKB-KW"/>
</dbReference>
<evidence type="ECO:0000256" key="1">
    <source>
        <dbReference type="ARBA" id="ARBA00022475"/>
    </source>
</evidence>
<keyword evidence="3 10" id="KW-0328">Glycosyltransferase</keyword>
<dbReference type="EMBL" id="MHWF01000036">
    <property type="protein sequence ID" value="OHB04694.1"/>
    <property type="molecule type" value="Genomic_DNA"/>
</dbReference>
<dbReference type="GO" id="GO:0005975">
    <property type="term" value="P:carbohydrate metabolic process"/>
    <property type="evidence" value="ECO:0007669"/>
    <property type="project" value="InterPro"/>
</dbReference>
<name>A0A1G2U5E9_9BACT</name>
<dbReference type="SUPFAM" id="SSF53756">
    <property type="entry name" value="UDP-Glycosyltransferase/glycogen phosphorylase"/>
    <property type="match status" value="1"/>
</dbReference>
<feature type="domain" description="Glycosyltransferase family 28 N-terminal" evidence="11">
    <location>
        <begin position="6"/>
        <end position="148"/>
    </location>
</feature>
<evidence type="ECO:0000313" key="14">
    <source>
        <dbReference type="Proteomes" id="UP000177722"/>
    </source>
</evidence>
<evidence type="ECO:0000256" key="6">
    <source>
        <dbReference type="ARBA" id="ARBA00022984"/>
    </source>
</evidence>
<comment type="subcellular location">
    <subcellularLocation>
        <location evidence="10">Cell membrane</location>
        <topology evidence="10">Peripheral membrane protein</topology>
        <orientation evidence="10">Cytoplasmic side</orientation>
    </subcellularLocation>
</comment>
<keyword evidence="9 10" id="KW-0961">Cell wall biogenesis/degradation</keyword>
<proteinExistence type="inferred from homology"/>
<evidence type="ECO:0000256" key="4">
    <source>
        <dbReference type="ARBA" id="ARBA00022679"/>
    </source>
</evidence>
<dbReference type="GO" id="GO:0008360">
    <property type="term" value="P:regulation of cell shape"/>
    <property type="evidence" value="ECO:0007669"/>
    <property type="project" value="UniProtKB-KW"/>
</dbReference>
<dbReference type="PANTHER" id="PTHR21015:SF22">
    <property type="entry name" value="GLYCOSYLTRANSFERASE"/>
    <property type="match status" value="1"/>
</dbReference>
<dbReference type="AlphaFoldDB" id="A0A1G2U5E9"/>
<dbReference type="GO" id="GO:0051301">
    <property type="term" value="P:cell division"/>
    <property type="evidence" value="ECO:0007669"/>
    <property type="project" value="UniProtKB-KW"/>
</dbReference>
<evidence type="ECO:0000256" key="8">
    <source>
        <dbReference type="ARBA" id="ARBA00023306"/>
    </source>
</evidence>
<dbReference type="Pfam" id="PF03033">
    <property type="entry name" value="Glyco_transf_28"/>
    <property type="match status" value="1"/>
</dbReference>
<evidence type="ECO:0000256" key="9">
    <source>
        <dbReference type="ARBA" id="ARBA00023316"/>
    </source>
</evidence>
<dbReference type="GO" id="GO:0009252">
    <property type="term" value="P:peptidoglycan biosynthetic process"/>
    <property type="evidence" value="ECO:0007669"/>
    <property type="project" value="UniProtKB-UniRule"/>
</dbReference>
<dbReference type="EC" id="2.4.1.227" evidence="10"/>
<keyword evidence="6 10" id="KW-0573">Peptidoglycan synthesis</keyword>
<feature type="domain" description="Glycosyl transferase family 28 C-terminal" evidence="12">
    <location>
        <begin position="204"/>
        <end position="366"/>
    </location>
</feature>
<evidence type="ECO:0000256" key="3">
    <source>
        <dbReference type="ARBA" id="ARBA00022676"/>
    </source>
</evidence>
<comment type="caution">
    <text evidence="10">Lacks conserved residue(s) required for the propagation of feature annotation.</text>
</comment>
<comment type="catalytic activity">
    <reaction evidence="10">
        <text>di-trans,octa-cis-undecaprenyl diphospho-N-acetyl-alpha-D-muramoyl-L-alanyl-D-glutamyl-meso-2,6-diaminopimeloyl-D-alanyl-D-alanine + UDP-N-acetyl-alpha-D-glucosamine = di-trans,octa-cis-undecaprenyl diphospho-[N-acetyl-alpha-D-glucosaminyl-(1-&gt;4)]-N-acetyl-alpha-D-muramoyl-L-alanyl-D-glutamyl-meso-2,6-diaminopimeloyl-D-alanyl-D-alanine + UDP + H(+)</text>
        <dbReference type="Rhea" id="RHEA:31227"/>
        <dbReference type="ChEBI" id="CHEBI:15378"/>
        <dbReference type="ChEBI" id="CHEBI:57705"/>
        <dbReference type="ChEBI" id="CHEBI:58223"/>
        <dbReference type="ChEBI" id="CHEBI:61387"/>
        <dbReference type="ChEBI" id="CHEBI:61388"/>
        <dbReference type="EC" id="2.4.1.227"/>
    </reaction>
</comment>
<dbReference type="GO" id="GO:0051991">
    <property type="term" value="F:UDP-N-acetyl-D-glucosamine:N-acetylmuramoyl-L-alanyl-D-glutamyl-meso-2,6-diaminopimelyl-D-alanyl-D-alanine-diphosphoundecaprenol 4-beta-N-acetylglucosaminlytransferase activity"/>
    <property type="evidence" value="ECO:0007669"/>
    <property type="project" value="RHEA"/>
</dbReference>
<keyword evidence="2 10" id="KW-0132">Cell division</keyword>
<dbReference type="InterPro" id="IPR006009">
    <property type="entry name" value="GlcNAc_MurG"/>
</dbReference>
<feature type="binding site" evidence="10">
    <location>
        <position position="316"/>
    </location>
    <ligand>
        <name>UDP-N-acetyl-alpha-D-glucosamine</name>
        <dbReference type="ChEBI" id="CHEBI:57705"/>
    </ligand>
</feature>
<reference evidence="13 14" key="1">
    <citation type="journal article" date="2016" name="Nat. Commun.">
        <title>Thousands of microbial genomes shed light on interconnected biogeochemical processes in an aquifer system.</title>
        <authorList>
            <person name="Anantharaman K."/>
            <person name="Brown C.T."/>
            <person name="Hug L.A."/>
            <person name="Sharon I."/>
            <person name="Castelle C.J."/>
            <person name="Probst A.J."/>
            <person name="Thomas B.C."/>
            <person name="Singh A."/>
            <person name="Wilkins M.J."/>
            <person name="Karaoz U."/>
            <person name="Brodie E.L."/>
            <person name="Williams K.H."/>
            <person name="Hubbard S.S."/>
            <person name="Banfield J.F."/>
        </authorList>
    </citation>
    <scope>NUCLEOTIDE SEQUENCE [LARGE SCALE GENOMIC DNA]</scope>
</reference>
<evidence type="ECO:0000256" key="7">
    <source>
        <dbReference type="ARBA" id="ARBA00023136"/>
    </source>
</evidence>
<accession>A0A1G2U5E9</accession>
<sequence length="384" mass="42592">MRELRIILTGGGSGGHIFPLLAVAQRLQEQADNFGVPLRMKYCGPMSEYAQEIVDNNIDFSVIFSGKLRRYWSVLNIIDVPKLFFGYLQALWKLFWFMPDAVFSKGGPGSLAVVLAAKFYFIPIVIHESDSIPGLTNKISGSLAKKIFLAFASAEKYFPGKDVEIVGNPIRKEISEYQNRLPAGGEDPHLTAKKDFGFDTNQPVLLILGGSQGAEKLNSFVSENLSLLLQDFQVLHQVGARNYETYKNEYQFMAKDWGEVEKIRYHFQAFFEDIADALAAADIAISRAGSGSIFELAAMGKPAILVPLNLSANDHQKENAAIFSQTGAAIVIQEENLLGNLVLEELKKIIQDKSLLEKMSAAAMSFYRPEAAQIIAKHLLTYVQ</sequence>
<protein>
    <recommendedName>
        <fullName evidence="10">UDP-N-acetylglucosamine--N-acetylmuramyl-(pentapeptide) pyrophosphoryl-undecaprenol N-acetylglucosamine transferase</fullName>
        <ecNumber evidence="10">2.4.1.227</ecNumber>
    </recommendedName>
    <alternativeName>
        <fullName evidence="10">Undecaprenyl-PP-MurNAc-pentapeptide-UDPGlcNAc GlcNAc transferase</fullName>
    </alternativeName>
</protein>
<keyword evidence="4 10" id="KW-0808">Transferase</keyword>